<evidence type="ECO:0000256" key="2">
    <source>
        <dbReference type="ARBA" id="ARBA00023125"/>
    </source>
</evidence>
<dbReference type="OrthoDB" id="9798104at2"/>
<dbReference type="CDD" id="cd00092">
    <property type="entry name" value="HTH_CRP"/>
    <property type="match status" value="1"/>
</dbReference>
<protein>
    <submittedName>
        <fullName evidence="6">cAMP-binding protein</fullName>
    </submittedName>
</protein>
<keyword evidence="3" id="KW-0804">Transcription</keyword>
<keyword evidence="2" id="KW-0238">DNA-binding</keyword>
<feature type="domain" description="Cyclic nucleotide-binding" evidence="4">
    <location>
        <begin position="11"/>
        <end position="131"/>
    </location>
</feature>
<evidence type="ECO:0000259" key="4">
    <source>
        <dbReference type="PROSITE" id="PS50042"/>
    </source>
</evidence>
<dbReference type="Gene3D" id="1.10.10.10">
    <property type="entry name" value="Winged helix-like DNA-binding domain superfamily/Winged helix DNA-binding domain"/>
    <property type="match status" value="1"/>
</dbReference>
<evidence type="ECO:0000256" key="1">
    <source>
        <dbReference type="ARBA" id="ARBA00023015"/>
    </source>
</evidence>
<dbReference type="GO" id="GO:0005829">
    <property type="term" value="C:cytosol"/>
    <property type="evidence" value="ECO:0007669"/>
    <property type="project" value="TreeGrafter"/>
</dbReference>
<reference evidence="6 7" key="2">
    <citation type="submission" date="2016-08" db="EMBL/GenBank/DDBJ databases">
        <title>Orenia metallireducens sp. nov. strain Z6, a Novel Metal-reducing Firmicute from the Deep Subsurface.</title>
        <authorList>
            <person name="Maxim B.I."/>
            <person name="Kenneth K."/>
            <person name="Flynn T.M."/>
            <person name="Oloughlin E.J."/>
            <person name="Locke R.A."/>
            <person name="Weber J.R."/>
            <person name="Egan S.M."/>
            <person name="Mackie R.I."/>
            <person name="Cann I.K."/>
        </authorList>
    </citation>
    <scope>NUCLEOTIDE SEQUENCE [LARGE SCALE GENOMIC DNA]</scope>
    <source>
        <strain evidence="6 7">Z6</strain>
    </source>
</reference>
<dbReference type="InterPro" id="IPR014710">
    <property type="entry name" value="RmlC-like_jellyroll"/>
</dbReference>
<keyword evidence="1" id="KW-0805">Transcription regulation</keyword>
<keyword evidence="7" id="KW-1185">Reference proteome</keyword>
<accession>A0A1C0A872</accession>
<dbReference type="SMART" id="SM00419">
    <property type="entry name" value="HTH_CRP"/>
    <property type="match status" value="1"/>
</dbReference>
<dbReference type="Pfam" id="PF13545">
    <property type="entry name" value="HTH_Crp_2"/>
    <property type="match status" value="1"/>
</dbReference>
<dbReference type="GO" id="GO:0003677">
    <property type="term" value="F:DNA binding"/>
    <property type="evidence" value="ECO:0007669"/>
    <property type="project" value="UniProtKB-KW"/>
</dbReference>
<dbReference type="InterPro" id="IPR018490">
    <property type="entry name" value="cNMP-bd_dom_sf"/>
</dbReference>
<organism evidence="6 7">
    <name type="scientific">Orenia metallireducens</name>
    <dbReference type="NCBI Taxonomy" id="1413210"/>
    <lineage>
        <taxon>Bacteria</taxon>
        <taxon>Bacillati</taxon>
        <taxon>Bacillota</taxon>
        <taxon>Clostridia</taxon>
        <taxon>Halanaerobiales</taxon>
        <taxon>Halobacteroidaceae</taxon>
        <taxon>Orenia</taxon>
    </lineage>
</organism>
<reference evidence="7" key="1">
    <citation type="submission" date="2016-07" db="EMBL/GenBank/DDBJ databases">
        <authorList>
            <person name="Florea S."/>
            <person name="Webb J.S."/>
            <person name="Jaromczyk J."/>
            <person name="Schardl C.L."/>
        </authorList>
    </citation>
    <scope>NUCLEOTIDE SEQUENCE [LARGE SCALE GENOMIC DNA]</scope>
    <source>
        <strain evidence="7">Z6</strain>
    </source>
</reference>
<dbReference type="Pfam" id="PF00027">
    <property type="entry name" value="cNMP_binding"/>
    <property type="match status" value="1"/>
</dbReference>
<dbReference type="SMART" id="SM00100">
    <property type="entry name" value="cNMP"/>
    <property type="match status" value="1"/>
</dbReference>
<dbReference type="SUPFAM" id="SSF46785">
    <property type="entry name" value="Winged helix' DNA-binding domain"/>
    <property type="match status" value="1"/>
</dbReference>
<dbReference type="PANTHER" id="PTHR24567">
    <property type="entry name" value="CRP FAMILY TRANSCRIPTIONAL REGULATORY PROTEIN"/>
    <property type="match status" value="1"/>
</dbReference>
<evidence type="ECO:0000313" key="6">
    <source>
        <dbReference type="EMBL" id="OCL26455.1"/>
    </source>
</evidence>
<dbReference type="Gene3D" id="2.60.120.10">
    <property type="entry name" value="Jelly Rolls"/>
    <property type="match status" value="1"/>
</dbReference>
<dbReference type="PROSITE" id="PS50042">
    <property type="entry name" value="CNMP_BINDING_3"/>
    <property type="match status" value="1"/>
</dbReference>
<dbReference type="InterPro" id="IPR036390">
    <property type="entry name" value="WH_DNA-bd_sf"/>
</dbReference>
<dbReference type="PANTHER" id="PTHR24567:SF74">
    <property type="entry name" value="HTH-TYPE TRANSCRIPTIONAL REGULATOR ARCR"/>
    <property type="match status" value="1"/>
</dbReference>
<dbReference type="CDD" id="cd00038">
    <property type="entry name" value="CAP_ED"/>
    <property type="match status" value="1"/>
</dbReference>
<evidence type="ECO:0000256" key="3">
    <source>
        <dbReference type="ARBA" id="ARBA00023163"/>
    </source>
</evidence>
<dbReference type="InterPro" id="IPR036388">
    <property type="entry name" value="WH-like_DNA-bd_sf"/>
</dbReference>
<feature type="domain" description="HTH crp-type" evidence="5">
    <location>
        <begin position="145"/>
        <end position="218"/>
    </location>
</feature>
<dbReference type="Proteomes" id="UP000093514">
    <property type="component" value="Unassembled WGS sequence"/>
</dbReference>
<evidence type="ECO:0000313" key="7">
    <source>
        <dbReference type="Proteomes" id="UP000093514"/>
    </source>
</evidence>
<dbReference type="RefSeq" id="WP_068718303.1">
    <property type="nucleotide sequence ID" value="NZ_LWDV01000009.1"/>
</dbReference>
<dbReference type="AlphaFoldDB" id="A0A1C0A872"/>
<dbReference type="InterPro" id="IPR000595">
    <property type="entry name" value="cNMP-bd_dom"/>
</dbReference>
<dbReference type="FunFam" id="1.10.10.10:FF:000019">
    <property type="entry name" value="Crp/Fnr family transcriptional regulator"/>
    <property type="match status" value="1"/>
</dbReference>
<comment type="caution">
    <text evidence="6">The sequence shown here is derived from an EMBL/GenBank/DDBJ whole genome shotgun (WGS) entry which is preliminary data.</text>
</comment>
<dbReference type="InterPro" id="IPR012318">
    <property type="entry name" value="HTH_CRP"/>
</dbReference>
<dbReference type="EMBL" id="LWDV01000009">
    <property type="protein sequence ID" value="OCL26455.1"/>
    <property type="molecule type" value="Genomic_DNA"/>
</dbReference>
<sequence>MEEDILKEHPYFSELDTDKLVEISKLIITKSYKKGEIIFFEGDLGESLYLVKSGKVKLIKMVESGEEQIINIVKAGDIFAEVVLFDDGNYPATAITMEATEVGIINGKDIEKLMYRIPEIALKILKVMSKRLRRAQQRIRNLGLKDTTSRTASALVYLAQEHGIGDETKVEINLSLTQQELASLIGTSRETVSRTLNRFKDDGLVSVSRQKIIIRDLAGLKETI</sequence>
<name>A0A1C0A872_9FIRM</name>
<proteinExistence type="predicted"/>
<dbReference type="SUPFAM" id="SSF51206">
    <property type="entry name" value="cAMP-binding domain-like"/>
    <property type="match status" value="1"/>
</dbReference>
<dbReference type="PRINTS" id="PR00034">
    <property type="entry name" value="HTHCRP"/>
</dbReference>
<dbReference type="InterPro" id="IPR050397">
    <property type="entry name" value="Env_Response_Regulators"/>
</dbReference>
<dbReference type="GO" id="GO:0003700">
    <property type="term" value="F:DNA-binding transcription factor activity"/>
    <property type="evidence" value="ECO:0007669"/>
    <property type="project" value="TreeGrafter"/>
</dbReference>
<gene>
    <name evidence="6" type="ORF">U472_10675</name>
</gene>
<dbReference type="PROSITE" id="PS51063">
    <property type="entry name" value="HTH_CRP_2"/>
    <property type="match status" value="1"/>
</dbReference>
<evidence type="ECO:0000259" key="5">
    <source>
        <dbReference type="PROSITE" id="PS51063"/>
    </source>
</evidence>